<feature type="transmembrane region" description="Helical" evidence="1">
    <location>
        <begin position="65"/>
        <end position="84"/>
    </location>
</feature>
<keyword evidence="1" id="KW-1133">Transmembrane helix</keyword>
<reference evidence="2" key="1">
    <citation type="submission" date="2021-03" db="EMBL/GenBank/DDBJ databases">
        <authorList>
            <person name="Kanchanasin P."/>
            <person name="Saeng-In P."/>
            <person name="Phongsopitanun W."/>
            <person name="Yuki M."/>
            <person name="Kudo T."/>
            <person name="Ohkuma M."/>
            <person name="Tanasupawat S."/>
        </authorList>
    </citation>
    <scope>NUCLEOTIDE SEQUENCE</scope>
    <source>
        <strain evidence="2">GKU 128</strain>
    </source>
</reference>
<comment type="caution">
    <text evidence="2">The sequence shown here is derived from an EMBL/GenBank/DDBJ whole genome shotgun (WGS) entry which is preliminary data.</text>
</comment>
<gene>
    <name evidence="2" type="ORF">J4573_36070</name>
</gene>
<evidence type="ECO:0008006" key="4">
    <source>
        <dbReference type="Google" id="ProtNLM"/>
    </source>
</evidence>
<organism evidence="2 3">
    <name type="scientific">Actinomadura barringtoniae</name>
    <dbReference type="NCBI Taxonomy" id="1427535"/>
    <lineage>
        <taxon>Bacteria</taxon>
        <taxon>Bacillati</taxon>
        <taxon>Actinomycetota</taxon>
        <taxon>Actinomycetes</taxon>
        <taxon>Streptosporangiales</taxon>
        <taxon>Thermomonosporaceae</taxon>
        <taxon>Actinomadura</taxon>
    </lineage>
</organism>
<sequence>MRVLWRGLAATGLAIGLMLLAAWAFIAGGDALGAILAVVGIIATVFALCWLAVAGDRSFRGTGAVITVGLLATIFYYGVGVISARDVAAVEWGTDTDAVVGHTWTAGTGRKKGYHCSLEHRDGTPFPRDLGSSCKGYDTGDTIGIVADAHNRFAPVLGRRNDLPVTAEAIATGIGGGVLLLMIWLAAYFGRPGPSSTKRPAGRSGNPAKR</sequence>
<name>A0A939PHI0_9ACTN</name>
<keyword evidence="3" id="KW-1185">Reference proteome</keyword>
<keyword evidence="1" id="KW-0812">Transmembrane</keyword>
<feature type="transmembrane region" description="Helical" evidence="1">
    <location>
        <begin position="32"/>
        <end position="53"/>
    </location>
</feature>
<feature type="transmembrane region" description="Helical" evidence="1">
    <location>
        <begin position="169"/>
        <end position="189"/>
    </location>
</feature>
<evidence type="ECO:0000313" key="3">
    <source>
        <dbReference type="Proteomes" id="UP000669179"/>
    </source>
</evidence>
<dbReference type="Proteomes" id="UP000669179">
    <property type="component" value="Unassembled WGS sequence"/>
</dbReference>
<evidence type="ECO:0000256" key="1">
    <source>
        <dbReference type="SAM" id="Phobius"/>
    </source>
</evidence>
<dbReference type="RefSeq" id="WP_208260564.1">
    <property type="nucleotide sequence ID" value="NZ_JAGEOJ010000016.1"/>
</dbReference>
<evidence type="ECO:0000313" key="2">
    <source>
        <dbReference type="EMBL" id="MBO2452555.1"/>
    </source>
</evidence>
<dbReference type="AlphaFoldDB" id="A0A939PHI0"/>
<feature type="transmembrane region" description="Helical" evidence="1">
    <location>
        <begin position="7"/>
        <end position="26"/>
    </location>
</feature>
<protein>
    <recommendedName>
        <fullName evidence="4">DUF3592 domain-containing protein</fullName>
    </recommendedName>
</protein>
<accession>A0A939PHI0</accession>
<keyword evidence="1" id="KW-0472">Membrane</keyword>
<proteinExistence type="predicted"/>
<dbReference type="EMBL" id="JAGEOJ010000016">
    <property type="protein sequence ID" value="MBO2452555.1"/>
    <property type="molecule type" value="Genomic_DNA"/>
</dbReference>